<dbReference type="Pfam" id="PF00684">
    <property type="entry name" value="DnaJ_CXXCXGXG"/>
    <property type="match status" value="1"/>
</dbReference>
<dbReference type="GO" id="GO:0051082">
    <property type="term" value="F:unfolded protein binding"/>
    <property type="evidence" value="ECO:0007669"/>
    <property type="project" value="UniProtKB-UniRule"/>
</dbReference>
<feature type="repeat" description="CXXCXGXG motif" evidence="8">
    <location>
        <begin position="143"/>
        <end position="150"/>
    </location>
</feature>
<comment type="domain">
    <text evidence="8">The J domain is necessary and sufficient to stimulate DnaK ATPase activity. Zinc center 1 plays an important role in the autonomous, DnaK-independent chaperone activity of DnaJ. Zinc center 2 is essential for interaction with DnaK and for DnaJ activity.</text>
</comment>
<dbReference type="EMBL" id="MHHS01000031">
    <property type="protein sequence ID" value="OGY36655.1"/>
    <property type="molecule type" value="Genomic_DNA"/>
</dbReference>
<evidence type="ECO:0000313" key="13">
    <source>
        <dbReference type="Proteomes" id="UP000177941"/>
    </source>
</evidence>
<accession>A0A1G1X9C1</accession>
<dbReference type="Pfam" id="PF01556">
    <property type="entry name" value="DnaJ_C"/>
    <property type="match status" value="1"/>
</dbReference>
<dbReference type="GO" id="GO:0008270">
    <property type="term" value="F:zinc ion binding"/>
    <property type="evidence" value="ECO:0007669"/>
    <property type="project" value="UniProtKB-UniRule"/>
</dbReference>
<keyword evidence="8" id="KW-0346">Stress response</keyword>
<evidence type="ECO:0000313" key="12">
    <source>
        <dbReference type="EMBL" id="OGY36655.1"/>
    </source>
</evidence>
<dbReference type="AlphaFoldDB" id="A0A1G1X9C1"/>
<dbReference type="PROSITE" id="PS50076">
    <property type="entry name" value="DNAJ_2"/>
    <property type="match status" value="1"/>
</dbReference>
<feature type="domain" description="J" evidence="10">
    <location>
        <begin position="4"/>
        <end position="66"/>
    </location>
</feature>
<dbReference type="GO" id="GO:0006260">
    <property type="term" value="P:DNA replication"/>
    <property type="evidence" value="ECO:0007669"/>
    <property type="project" value="UniProtKB-KW"/>
</dbReference>
<evidence type="ECO:0000256" key="9">
    <source>
        <dbReference type="PROSITE-ProRule" id="PRU00546"/>
    </source>
</evidence>
<proteinExistence type="inferred from homology"/>
<evidence type="ECO:0000256" key="4">
    <source>
        <dbReference type="ARBA" id="ARBA00022833"/>
    </source>
</evidence>
<comment type="subcellular location">
    <subcellularLocation>
        <location evidence="8">Cytoplasm</location>
    </subcellularLocation>
</comment>
<dbReference type="FunFam" id="2.10.230.10:FF:000002">
    <property type="entry name" value="Molecular chaperone DnaJ"/>
    <property type="match status" value="1"/>
</dbReference>
<dbReference type="GO" id="GO:0009408">
    <property type="term" value="P:response to heat"/>
    <property type="evidence" value="ECO:0007669"/>
    <property type="project" value="InterPro"/>
</dbReference>
<name>A0A1G1X9C1_9BACT</name>
<feature type="binding site" evidence="8">
    <location>
        <position position="143"/>
    </location>
    <ligand>
        <name>Zn(2+)</name>
        <dbReference type="ChEBI" id="CHEBI:29105"/>
        <label>1</label>
    </ligand>
</feature>
<feature type="repeat" description="CXXCXGXG motif" evidence="8">
    <location>
        <begin position="200"/>
        <end position="207"/>
    </location>
</feature>
<comment type="subunit">
    <text evidence="8">Homodimer.</text>
</comment>
<evidence type="ECO:0000256" key="7">
    <source>
        <dbReference type="ARBA" id="ARBA00067609"/>
    </source>
</evidence>
<gene>
    <name evidence="8" type="primary">dnaJ</name>
    <name evidence="12" type="ORF">A3E36_04485</name>
</gene>
<dbReference type="SUPFAM" id="SSF49493">
    <property type="entry name" value="HSP40/DnaJ peptide-binding domain"/>
    <property type="match status" value="2"/>
</dbReference>
<comment type="function">
    <text evidence="8">Participates actively in the response to hyperosmotic and heat shock by preventing the aggregation of stress-denatured proteins and by disaggregating proteins, also in an autonomous, DnaK-independent fashion. Unfolded proteins bind initially to DnaJ; upon interaction with the DnaJ-bound protein, DnaK hydrolyzes its bound ATP, resulting in the formation of a stable complex. GrpE releases ADP from DnaK; ATP binding to DnaK triggers the release of the substrate protein, thus completing the reaction cycle. Several rounds of ATP-dependent interactions between DnaJ, DnaK and GrpE are required for fully efficient folding. Also involved, together with DnaK and GrpE, in the DNA replication of plasmids through activation of initiation proteins.</text>
</comment>
<dbReference type="FunFam" id="2.60.260.20:FF:000005">
    <property type="entry name" value="Chaperone protein dnaJ 1, mitochondrial"/>
    <property type="match status" value="1"/>
</dbReference>
<reference evidence="12 13" key="1">
    <citation type="journal article" date="2016" name="Nat. Commun.">
        <title>Thousands of microbial genomes shed light on interconnected biogeochemical processes in an aquifer system.</title>
        <authorList>
            <person name="Anantharaman K."/>
            <person name="Brown C.T."/>
            <person name="Hug L.A."/>
            <person name="Sharon I."/>
            <person name="Castelle C.J."/>
            <person name="Probst A.J."/>
            <person name="Thomas B.C."/>
            <person name="Singh A."/>
            <person name="Wilkins M.J."/>
            <person name="Karaoz U."/>
            <person name="Brodie E.L."/>
            <person name="Williams K.H."/>
            <person name="Hubbard S.S."/>
            <person name="Banfield J.F."/>
        </authorList>
    </citation>
    <scope>NUCLEOTIDE SEQUENCE [LARGE SCALE GENOMIC DNA]</scope>
</reference>
<feature type="binding site" evidence="8">
    <location>
        <position position="160"/>
    </location>
    <ligand>
        <name>Zn(2+)</name>
        <dbReference type="ChEBI" id="CHEBI:29105"/>
        <label>2</label>
    </ligand>
</feature>
<keyword evidence="4 8" id="KW-0862">Zinc</keyword>
<feature type="binding site" evidence="8">
    <location>
        <position position="146"/>
    </location>
    <ligand>
        <name>Zn(2+)</name>
        <dbReference type="ChEBI" id="CHEBI:29105"/>
        <label>1</label>
    </ligand>
</feature>
<dbReference type="InterPro" id="IPR002939">
    <property type="entry name" value="DnaJ_C"/>
</dbReference>
<dbReference type="InterPro" id="IPR036869">
    <property type="entry name" value="J_dom_sf"/>
</dbReference>
<keyword evidence="1 8" id="KW-0479">Metal-binding</keyword>
<dbReference type="GO" id="GO:0031072">
    <property type="term" value="F:heat shock protein binding"/>
    <property type="evidence" value="ECO:0007669"/>
    <property type="project" value="InterPro"/>
</dbReference>
<feature type="binding site" evidence="8">
    <location>
        <position position="186"/>
    </location>
    <ligand>
        <name>Zn(2+)</name>
        <dbReference type="ChEBI" id="CHEBI:29105"/>
        <label>2</label>
    </ligand>
</feature>
<dbReference type="SUPFAM" id="SSF46565">
    <property type="entry name" value="Chaperone J-domain"/>
    <property type="match status" value="1"/>
</dbReference>
<dbReference type="GO" id="GO:0042026">
    <property type="term" value="P:protein refolding"/>
    <property type="evidence" value="ECO:0007669"/>
    <property type="project" value="TreeGrafter"/>
</dbReference>
<dbReference type="SUPFAM" id="SSF57938">
    <property type="entry name" value="DnaJ/Hsp40 cysteine-rich domain"/>
    <property type="match status" value="1"/>
</dbReference>
<dbReference type="NCBIfam" id="NF008035">
    <property type="entry name" value="PRK10767.1"/>
    <property type="match status" value="1"/>
</dbReference>
<feature type="domain" description="CR-type" evidence="11">
    <location>
        <begin position="130"/>
        <end position="212"/>
    </location>
</feature>
<dbReference type="PROSITE" id="PS51188">
    <property type="entry name" value="ZF_CR"/>
    <property type="match status" value="1"/>
</dbReference>
<feature type="binding site" evidence="8">
    <location>
        <position position="200"/>
    </location>
    <ligand>
        <name>Zn(2+)</name>
        <dbReference type="ChEBI" id="CHEBI:29105"/>
        <label>1</label>
    </ligand>
</feature>
<dbReference type="Gene3D" id="2.10.230.10">
    <property type="entry name" value="Heat shock protein DnaJ, cysteine-rich domain"/>
    <property type="match status" value="1"/>
</dbReference>
<dbReference type="PANTHER" id="PTHR43096:SF52">
    <property type="entry name" value="DNAJ HOMOLOG 1, MITOCHONDRIAL-RELATED"/>
    <property type="match status" value="1"/>
</dbReference>
<dbReference type="InterPro" id="IPR008971">
    <property type="entry name" value="HSP40/DnaJ_pept-bd"/>
</dbReference>
<keyword evidence="5 8" id="KW-0143">Chaperone</keyword>
<evidence type="ECO:0000256" key="3">
    <source>
        <dbReference type="ARBA" id="ARBA00022771"/>
    </source>
</evidence>
<evidence type="ECO:0000256" key="8">
    <source>
        <dbReference type="HAMAP-Rule" id="MF_01152"/>
    </source>
</evidence>
<dbReference type="PANTHER" id="PTHR43096">
    <property type="entry name" value="DNAJ HOMOLOG 1, MITOCHONDRIAL-RELATED"/>
    <property type="match status" value="1"/>
</dbReference>
<dbReference type="SMART" id="SM00271">
    <property type="entry name" value="DnaJ"/>
    <property type="match status" value="1"/>
</dbReference>
<feature type="zinc finger region" description="CR-type" evidence="9">
    <location>
        <begin position="130"/>
        <end position="212"/>
    </location>
</feature>
<comment type="similarity">
    <text evidence="6 8">Belongs to the DnaJ family.</text>
</comment>
<dbReference type="CDD" id="cd10747">
    <property type="entry name" value="DnaJ_C"/>
    <property type="match status" value="1"/>
</dbReference>
<feature type="binding site" evidence="8">
    <location>
        <position position="203"/>
    </location>
    <ligand>
        <name>Zn(2+)</name>
        <dbReference type="ChEBI" id="CHEBI:29105"/>
        <label>1</label>
    </ligand>
</feature>
<dbReference type="HAMAP" id="MF_01152">
    <property type="entry name" value="DnaJ"/>
    <property type="match status" value="1"/>
</dbReference>
<feature type="repeat" description="CXXCXGXG motif" evidence="8">
    <location>
        <begin position="160"/>
        <end position="167"/>
    </location>
</feature>
<dbReference type="NCBIfam" id="TIGR02349">
    <property type="entry name" value="DnaJ_bact"/>
    <property type="match status" value="1"/>
</dbReference>
<dbReference type="CDD" id="cd06257">
    <property type="entry name" value="DnaJ"/>
    <property type="match status" value="1"/>
</dbReference>
<evidence type="ECO:0000256" key="1">
    <source>
        <dbReference type="ARBA" id="ARBA00022723"/>
    </source>
</evidence>
<feature type="binding site" evidence="8">
    <location>
        <position position="163"/>
    </location>
    <ligand>
        <name>Zn(2+)</name>
        <dbReference type="ChEBI" id="CHEBI:29105"/>
        <label>2</label>
    </ligand>
</feature>
<sequence>MSADYYETLGVVRTATQDEIKKAYRKLAHKHHPDKKGGDEEQFKKINQAYEVLSDKQKRAQYDQFGQGEPTAGFGGFSQGGFTINMDDIGGFGDIFDMFSGGGRGRSRGRARGSDVETDIEISFRESASGLKKTIQHRIYTTCSKCHGNGAEPGTPIETCKTCNGQGSVNATHQTPFGVFNQQAVCPDCRGEGKKAKTACSQCHGEGREKTDRILTVEIPAGIADGQSIRLTGKGEAPKTGGQPGDMYVHVHVLADKSLKRDRDNIRSVVSISFADAALGCEIDVDTLRGDKTLRIPAGTQPNKEFALPGLGFPHLQSVGVGDHIVTIQIEIPKRLSKKQKDILEEFRKAPKKGMFF</sequence>
<dbReference type="GO" id="GO:0005737">
    <property type="term" value="C:cytoplasm"/>
    <property type="evidence" value="ECO:0007669"/>
    <property type="project" value="UniProtKB-SubCell"/>
</dbReference>
<evidence type="ECO:0000256" key="6">
    <source>
        <dbReference type="ARBA" id="ARBA00061004"/>
    </source>
</evidence>
<protein>
    <recommendedName>
        <fullName evidence="7 8">Chaperone protein DnaJ</fullName>
    </recommendedName>
</protein>
<dbReference type="Pfam" id="PF00226">
    <property type="entry name" value="DnaJ"/>
    <property type="match status" value="1"/>
</dbReference>
<dbReference type="InterPro" id="IPR036410">
    <property type="entry name" value="HSP_DnaJ_Cys-rich_dom_sf"/>
</dbReference>
<organism evidence="12 13">
    <name type="scientific">Candidatus Andersenbacteria bacterium RIFCSPHIGHO2_12_FULL_45_11b</name>
    <dbReference type="NCBI Taxonomy" id="1797282"/>
    <lineage>
        <taxon>Bacteria</taxon>
        <taxon>Candidatus Anderseniibacteriota</taxon>
    </lineage>
</organism>
<comment type="caution">
    <text evidence="12">The sequence shown here is derived from an EMBL/GenBank/DDBJ whole genome shotgun (WGS) entry which is preliminary data.</text>
</comment>
<feature type="binding site" evidence="8">
    <location>
        <position position="189"/>
    </location>
    <ligand>
        <name>Zn(2+)</name>
        <dbReference type="ChEBI" id="CHEBI:29105"/>
        <label>2</label>
    </ligand>
</feature>
<evidence type="ECO:0000256" key="5">
    <source>
        <dbReference type="ARBA" id="ARBA00023186"/>
    </source>
</evidence>
<keyword evidence="8" id="KW-0235">DNA replication</keyword>
<comment type="cofactor">
    <cofactor evidence="8">
        <name>Zn(2+)</name>
        <dbReference type="ChEBI" id="CHEBI:29105"/>
    </cofactor>
    <text evidence="8">Binds 2 Zn(2+) ions per monomer.</text>
</comment>
<dbReference type="InterPro" id="IPR001305">
    <property type="entry name" value="HSP_DnaJ_Cys-rich_dom"/>
</dbReference>
<dbReference type="InterPro" id="IPR012724">
    <property type="entry name" value="DnaJ"/>
</dbReference>
<keyword evidence="2 8" id="KW-0677">Repeat</keyword>
<dbReference type="InterPro" id="IPR001623">
    <property type="entry name" value="DnaJ_domain"/>
</dbReference>
<dbReference type="CDD" id="cd10719">
    <property type="entry name" value="DnaJ_zf"/>
    <property type="match status" value="1"/>
</dbReference>
<evidence type="ECO:0000259" key="10">
    <source>
        <dbReference type="PROSITE" id="PS50076"/>
    </source>
</evidence>
<dbReference type="Proteomes" id="UP000177941">
    <property type="component" value="Unassembled WGS sequence"/>
</dbReference>
<keyword evidence="8" id="KW-0963">Cytoplasm</keyword>
<evidence type="ECO:0000256" key="2">
    <source>
        <dbReference type="ARBA" id="ARBA00022737"/>
    </source>
</evidence>
<dbReference type="GO" id="GO:0005524">
    <property type="term" value="F:ATP binding"/>
    <property type="evidence" value="ECO:0007669"/>
    <property type="project" value="InterPro"/>
</dbReference>
<dbReference type="Gene3D" id="2.60.260.20">
    <property type="entry name" value="Urease metallochaperone UreE, N-terminal domain"/>
    <property type="match status" value="2"/>
</dbReference>
<dbReference type="PRINTS" id="PR00625">
    <property type="entry name" value="JDOMAIN"/>
</dbReference>
<feature type="repeat" description="CXXCXGXG motif" evidence="8">
    <location>
        <begin position="186"/>
        <end position="193"/>
    </location>
</feature>
<dbReference type="PROSITE" id="PS00636">
    <property type="entry name" value="DNAJ_1"/>
    <property type="match status" value="1"/>
</dbReference>
<dbReference type="InterPro" id="IPR018253">
    <property type="entry name" value="DnaJ_domain_CS"/>
</dbReference>
<dbReference type="Gene3D" id="1.10.287.110">
    <property type="entry name" value="DnaJ domain"/>
    <property type="match status" value="1"/>
</dbReference>
<keyword evidence="3 8" id="KW-0863">Zinc-finger</keyword>
<evidence type="ECO:0000259" key="11">
    <source>
        <dbReference type="PROSITE" id="PS51188"/>
    </source>
</evidence>